<dbReference type="SUPFAM" id="SSF46785">
    <property type="entry name" value="Winged helix' DNA-binding domain"/>
    <property type="match status" value="1"/>
</dbReference>
<dbReference type="RefSeq" id="WP_246969733.1">
    <property type="nucleotide sequence ID" value="NZ_CP095397.1"/>
</dbReference>
<dbReference type="GeneID" id="71855463"/>
<keyword evidence="1" id="KW-0472">Membrane</keyword>
<evidence type="ECO:0000256" key="1">
    <source>
        <dbReference type="SAM" id="Phobius"/>
    </source>
</evidence>
<name>A0ABD5P466_9EURY</name>
<evidence type="ECO:0000313" key="3">
    <source>
        <dbReference type="EMBL" id="MFC4249126.1"/>
    </source>
</evidence>
<keyword evidence="1" id="KW-0812">Transmembrane</keyword>
<reference evidence="3 4" key="1">
    <citation type="journal article" date="2014" name="Int. J. Syst. Evol. Microbiol.">
        <title>Complete genome sequence of Corynebacterium casei LMG S-19264T (=DSM 44701T), isolated from a smear-ripened cheese.</title>
        <authorList>
            <consortium name="US DOE Joint Genome Institute (JGI-PGF)"/>
            <person name="Walter F."/>
            <person name="Albersmeier A."/>
            <person name="Kalinowski J."/>
            <person name="Ruckert C."/>
        </authorList>
    </citation>
    <scope>NUCLEOTIDE SEQUENCE [LARGE SCALE GENOMIC DNA]</scope>
    <source>
        <strain evidence="3 4">IBRC-M 10912</strain>
    </source>
</reference>
<proteinExistence type="predicted"/>
<sequence>MAFKQAVGDVPVLLTEWGPHLAALLGIVALALLGGGLVIRNRFVDNATTERDESSIGNDEFMTDRERIHHLVSTNGGRMKQSEIVDAVDWSKAKVSRLLADLEEEDEITKLRLGRENLICLRGQEPAASQSSDGSGSE</sequence>
<dbReference type="Gene3D" id="1.10.10.10">
    <property type="entry name" value="Winged helix-like DNA-binding domain superfamily/Winged helix DNA-binding domain"/>
    <property type="match status" value="1"/>
</dbReference>
<comment type="caution">
    <text evidence="3">The sequence shown here is derived from an EMBL/GenBank/DDBJ whole genome shotgun (WGS) entry which is preliminary data.</text>
</comment>
<feature type="domain" description="DUF7343" evidence="2">
    <location>
        <begin position="62"/>
        <end position="121"/>
    </location>
</feature>
<dbReference type="InterPro" id="IPR036390">
    <property type="entry name" value="WH_DNA-bd_sf"/>
</dbReference>
<dbReference type="Proteomes" id="UP001595821">
    <property type="component" value="Unassembled WGS sequence"/>
</dbReference>
<dbReference type="AlphaFoldDB" id="A0ABD5P466"/>
<protein>
    <submittedName>
        <fullName evidence="3">Helix-turn-helix transcriptional regulator</fullName>
    </submittedName>
</protein>
<dbReference type="InterPro" id="IPR055767">
    <property type="entry name" value="DUF7343"/>
</dbReference>
<feature type="transmembrane region" description="Helical" evidence="1">
    <location>
        <begin position="20"/>
        <end position="39"/>
    </location>
</feature>
<gene>
    <name evidence="3" type="ORF">ACFOZ7_19705</name>
</gene>
<dbReference type="Pfam" id="PF24034">
    <property type="entry name" value="DUF7343"/>
    <property type="match status" value="1"/>
</dbReference>
<dbReference type="EMBL" id="JBHSDJ010000130">
    <property type="protein sequence ID" value="MFC4249126.1"/>
    <property type="molecule type" value="Genomic_DNA"/>
</dbReference>
<organism evidence="3 4">
    <name type="scientific">Natribaculum luteum</name>
    <dbReference type="NCBI Taxonomy" id="1586232"/>
    <lineage>
        <taxon>Archaea</taxon>
        <taxon>Methanobacteriati</taxon>
        <taxon>Methanobacteriota</taxon>
        <taxon>Stenosarchaea group</taxon>
        <taxon>Halobacteria</taxon>
        <taxon>Halobacteriales</taxon>
        <taxon>Natrialbaceae</taxon>
        <taxon>Natribaculum</taxon>
    </lineage>
</organism>
<evidence type="ECO:0000259" key="2">
    <source>
        <dbReference type="Pfam" id="PF24034"/>
    </source>
</evidence>
<dbReference type="InterPro" id="IPR036388">
    <property type="entry name" value="WH-like_DNA-bd_sf"/>
</dbReference>
<evidence type="ECO:0000313" key="4">
    <source>
        <dbReference type="Proteomes" id="UP001595821"/>
    </source>
</evidence>
<accession>A0ABD5P466</accession>
<keyword evidence="1" id="KW-1133">Transmembrane helix</keyword>